<dbReference type="AlphaFoldDB" id="A0A0B7IST1"/>
<dbReference type="STRING" id="1581680.BN1209_0352"/>
<evidence type="ECO:0000313" key="2">
    <source>
        <dbReference type="Proteomes" id="UP000056322"/>
    </source>
</evidence>
<dbReference type="Proteomes" id="UP000056322">
    <property type="component" value="Chromosome 1"/>
</dbReference>
<gene>
    <name evidence="1" type="ORF">BN1209_0352</name>
</gene>
<sequence length="97" mass="11079">MQSTWVLDLVDTKRQLIKVNKLDSTVSKTIFVSDLVEAKIHQNTLLVICEDCVWMIDIITGVRRRVSEKAIVGQDQLANLAIEANLDLPEFLKKRQD</sequence>
<dbReference type="EMBL" id="LN794158">
    <property type="protein sequence ID" value="CEN55404.1"/>
    <property type="molecule type" value="Genomic_DNA"/>
</dbReference>
<protein>
    <submittedName>
        <fullName evidence="1">Uncharacterized protein</fullName>
    </submittedName>
</protein>
<dbReference type="RefSeq" id="WP_045750679.1">
    <property type="nucleotide sequence ID" value="NZ_LN794158.1"/>
</dbReference>
<dbReference type="HOGENOM" id="CLU_2343456_0_0_4"/>
<accession>A0A0B7IST1</accession>
<evidence type="ECO:0000313" key="1">
    <source>
        <dbReference type="EMBL" id="CEN55404.1"/>
    </source>
</evidence>
<dbReference type="KEGG" id="mbac:BN1209_0352"/>
<reference evidence="2" key="1">
    <citation type="submission" date="2014-12" db="EMBL/GenBank/DDBJ databases">
        <authorList>
            <person name="Salcher M.M."/>
        </authorList>
    </citation>
    <scope>NUCLEOTIDE SEQUENCE [LARGE SCALE GENOMIC DNA]</scope>
    <source>
        <strain evidence="2">MMS-10A-171</strain>
    </source>
</reference>
<name>A0A0B7IST1_9PROT</name>
<keyword evidence="2" id="KW-1185">Reference proteome</keyword>
<organism evidence="1 2">
    <name type="scientific">Candidatus Methylopumilus turicensis</name>
    <dbReference type="NCBI Taxonomy" id="1581680"/>
    <lineage>
        <taxon>Bacteria</taxon>
        <taxon>Pseudomonadati</taxon>
        <taxon>Pseudomonadota</taxon>
        <taxon>Betaproteobacteria</taxon>
        <taxon>Nitrosomonadales</taxon>
        <taxon>Methylophilaceae</taxon>
        <taxon>Candidatus Methylopumilus</taxon>
    </lineage>
</organism>
<proteinExistence type="predicted"/>